<feature type="compositionally biased region" description="Basic and acidic residues" evidence="1">
    <location>
        <begin position="60"/>
        <end position="73"/>
    </location>
</feature>
<reference evidence="3" key="1">
    <citation type="submission" date="2006-04" db="EMBL/GenBank/DDBJ databases">
        <authorList>
            <person name="Seshadri R."/>
            <person name="Federici B.A."/>
        </authorList>
    </citation>
    <scope>NUCLEOTIDE SEQUENCE [LARGE SCALE GENOMIC DNA]</scope>
</reference>
<feature type="region of interest" description="Disordered" evidence="1">
    <location>
        <begin position="54"/>
        <end position="116"/>
    </location>
</feature>
<comment type="caution">
    <text evidence="3">The sequence shown here is derived from an EMBL/GenBank/DDBJ whole genome shotgun (WGS) entry which is preliminary data.</text>
</comment>
<dbReference type="eggNOG" id="COG2331">
    <property type="taxonomic scope" value="Bacteria"/>
</dbReference>
<dbReference type="InterPro" id="IPR013429">
    <property type="entry name" value="Regulatory_FmdB_Zinc_ribbon"/>
</dbReference>
<feature type="compositionally biased region" description="Basic and acidic residues" evidence="1">
    <location>
        <begin position="92"/>
        <end position="116"/>
    </location>
</feature>
<dbReference type="RefSeq" id="WP_006035923.1">
    <property type="nucleotide sequence ID" value="NZ_AAQJ02000001.1"/>
</dbReference>
<dbReference type="SMART" id="SM00834">
    <property type="entry name" value="CxxC_CXXC_SSSS"/>
    <property type="match status" value="1"/>
</dbReference>
<evidence type="ECO:0000313" key="4">
    <source>
        <dbReference type="Proteomes" id="UP000054075"/>
    </source>
</evidence>
<evidence type="ECO:0000256" key="1">
    <source>
        <dbReference type="SAM" id="MobiDB-lite"/>
    </source>
</evidence>
<protein>
    <submittedName>
        <fullName evidence="3">Type I antifreeze protein</fullName>
    </submittedName>
</protein>
<reference evidence="3" key="2">
    <citation type="submission" date="2007-10" db="EMBL/GenBank/DDBJ databases">
        <authorList>
            <person name="Myers G.S."/>
        </authorList>
    </citation>
    <scope>NUCLEOTIDE SEQUENCE [LARGE SCALE GENOMIC DNA]</scope>
</reference>
<feature type="compositionally biased region" description="Polar residues" evidence="1">
    <location>
        <begin position="74"/>
        <end position="91"/>
    </location>
</feature>
<dbReference type="Proteomes" id="UP000054075">
    <property type="component" value="Unassembled WGS sequence"/>
</dbReference>
<evidence type="ECO:0000259" key="2">
    <source>
        <dbReference type="SMART" id="SM00834"/>
    </source>
</evidence>
<dbReference type="EMBL" id="AAQJ02000001">
    <property type="protein sequence ID" value="EDP46959.1"/>
    <property type="molecule type" value="Genomic_DNA"/>
</dbReference>
<accession>A8PMA8</accession>
<dbReference type="Pfam" id="PF09723">
    <property type="entry name" value="Zn_ribbon_8"/>
    <property type="match status" value="1"/>
</dbReference>
<organism evidence="3 4">
    <name type="scientific">Rickettsiella grylli</name>
    <dbReference type="NCBI Taxonomy" id="59196"/>
    <lineage>
        <taxon>Bacteria</taxon>
        <taxon>Pseudomonadati</taxon>
        <taxon>Pseudomonadota</taxon>
        <taxon>Gammaproteobacteria</taxon>
        <taxon>Legionellales</taxon>
        <taxon>Coxiellaceae</taxon>
        <taxon>Rickettsiella</taxon>
    </lineage>
</organism>
<dbReference type="OrthoDB" id="9813321at2"/>
<dbReference type="AlphaFoldDB" id="A8PMA8"/>
<proteinExistence type="predicted"/>
<dbReference type="STRING" id="59196.RICGR_0672"/>
<name>A8PMA8_9COXI</name>
<dbReference type="NCBIfam" id="TIGR02605">
    <property type="entry name" value="CxxC_CxxC_SSSS"/>
    <property type="match status" value="1"/>
</dbReference>
<feature type="domain" description="Putative regulatory protein FmdB zinc ribbon" evidence="2">
    <location>
        <begin position="1"/>
        <end position="42"/>
    </location>
</feature>
<dbReference type="PANTHER" id="PTHR34404">
    <property type="entry name" value="REGULATORY PROTEIN, FMDB FAMILY"/>
    <property type="match status" value="1"/>
</dbReference>
<dbReference type="PANTHER" id="PTHR34404:SF2">
    <property type="entry name" value="CONSERVED SERINE RICH PROTEIN"/>
    <property type="match status" value="1"/>
</dbReference>
<evidence type="ECO:0000313" key="3">
    <source>
        <dbReference type="EMBL" id="EDP46959.1"/>
    </source>
</evidence>
<gene>
    <name evidence="3" type="ORF">RICGR_0672</name>
</gene>
<keyword evidence="4" id="KW-1185">Reference proteome</keyword>
<sequence length="116" mass="12958">MPIYEYACQACGHKFDTLQNSSDEPLTHCPICQEPTLKKLVSASAFHLKGTGWYVTDFKNPTKPENTEKDKADNTTTPKEQNKGTDNVQESTAKERVAEKKSVDKPPKTDPSEKKS</sequence>